<reference evidence="1 2" key="1">
    <citation type="journal article" date="2017" name="ISME J.">
        <title>Potential for microbial H2 and metal transformations associated with novel bacteria and archaea in deep terrestrial subsurface sediments.</title>
        <authorList>
            <person name="Hernsdorf A.W."/>
            <person name="Amano Y."/>
            <person name="Miyakawa K."/>
            <person name="Ise K."/>
            <person name="Suzuki Y."/>
            <person name="Anantharaman K."/>
            <person name="Probst A."/>
            <person name="Burstein D."/>
            <person name="Thomas B.C."/>
            <person name="Banfield J.F."/>
        </authorList>
    </citation>
    <scope>NUCLEOTIDE SEQUENCE [LARGE SCALE GENOMIC DNA]</scope>
    <source>
        <strain evidence="1">HGW-Wallbacteria-1</strain>
    </source>
</reference>
<protein>
    <recommendedName>
        <fullName evidence="3">N-acetyltransferase domain-containing protein</fullName>
    </recommendedName>
</protein>
<evidence type="ECO:0000313" key="2">
    <source>
        <dbReference type="Proteomes" id="UP000233256"/>
    </source>
</evidence>
<proteinExistence type="predicted"/>
<dbReference type="InterPro" id="IPR039968">
    <property type="entry name" value="BcerS-like"/>
</dbReference>
<dbReference type="EMBL" id="PGXC01000132">
    <property type="protein sequence ID" value="PKK87564.1"/>
    <property type="molecule type" value="Genomic_DNA"/>
</dbReference>
<dbReference type="PANTHER" id="PTHR41368:SF1">
    <property type="entry name" value="PROTEIN YGHO"/>
    <property type="match status" value="1"/>
</dbReference>
<feature type="non-terminal residue" evidence="1">
    <location>
        <position position="1"/>
    </location>
</feature>
<gene>
    <name evidence="1" type="ORF">CVV64_21880</name>
</gene>
<dbReference type="PANTHER" id="PTHR41368">
    <property type="entry name" value="PROTEIN YGHO"/>
    <property type="match status" value="1"/>
</dbReference>
<sequence length="184" mass="21116">DLACKRNGYELLTFKRKKQVIPYAWDMFHMYNDSFAELYGFCPLSDGQIEMAIKQFISLVSLDYVSIVVDKNKQVIGFGIMVPSLSEAVKKSNGRLLPFGLLRITRALRTYDVLDMYLIAVKPEFLGRGVNAVIMNEGIKKAIANKVKYAETGPELEHNDKVRSQWKSLDTVQHKRRRCYTKSI</sequence>
<dbReference type="Gene3D" id="3.40.630.30">
    <property type="match status" value="1"/>
</dbReference>
<comment type="caution">
    <text evidence="1">The sequence shown here is derived from an EMBL/GenBank/DDBJ whole genome shotgun (WGS) entry which is preliminary data.</text>
</comment>
<dbReference type="SUPFAM" id="SSF55729">
    <property type="entry name" value="Acyl-CoA N-acyltransferases (Nat)"/>
    <property type="match status" value="1"/>
</dbReference>
<accession>A0A2N1PGW8</accession>
<evidence type="ECO:0008006" key="3">
    <source>
        <dbReference type="Google" id="ProtNLM"/>
    </source>
</evidence>
<organism evidence="1 2">
    <name type="scientific">Candidatus Wallbacteria bacterium HGW-Wallbacteria-1</name>
    <dbReference type="NCBI Taxonomy" id="2013854"/>
    <lineage>
        <taxon>Bacteria</taxon>
        <taxon>Candidatus Walliibacteriota</taxon>
    </lineage>
</organism>
<dbReference type="Proteomes" id="UP000233256">
    <property type="component" value="Unassembled WGS sequence"/>
</dbReference>
<name>A0A2N1PGW8_9BACT</name>
<dbReference type="InterPro" id="IPR016181">
    <property type="entry name" value="Acyl_CoA_acyltransferase"/>
</dbReference>
<dbReference type="AlphaFoldDB" id="A0A2N1PGW8"/>
<evidence type="ECO:0000313" key="1">
    <source>
        <dbReference type="EMBL" id="PKK87564.1"/>
    </source>
</evidence>